<dbReference type="SMART" id="SM00360">
    <property type="entry name" value="RRM"/>
    <property type="match status" value="2"/>
</dbReference>
<dbReference type="RefSeq" id="XP_020064341.1">
    <property type="nucleotide sequence ID" value="XM_020207308.1"/>
</dbReference>
<dbReference type="GeneID" id="30981445"/>
<protein>
    <recommendedName>
        <fullName evidence="3">RRM domain-containing protein</fullName>
    </recommendedName>
</protein>
<feature type="domain" description="RRM" evidence="3">
    <location>
        <begin position="146"/>
        <end position="221"/>
    </location>
</feature>
<evidence type="ECO:0000313" key="5">
    <source>
        <dbReference type="Proteomes" id="UP000094285"/>
    </source>
</evidence>
<dbReference type="STRING" id="984487.A0A1E4SI75"/>
<dbReference type="SUPFAM" id="SSF54928">
    <property type="entry name" value="RNA-binding domain, RBD"/>
    <property type="match status" value="1"/>
</dbReference>
<dbReference type="OrthoDB" id="266020at2759"/>
<dbReference type="InterPro" id="IPR000504">
    <property type="entry name" value="RRM_dom"/>
</dbReference>
<accession>A0A1E4SI75</accession>
<dbReference type="GO" id="GO:0003729">
    <property type="term" value="F:mRNA binding"/>
    <property type="evidence" value="ECO:0007669"/>
    <property type="project" value="TreeGrafter"/>
</dbReference>
<dbReference type="Pfam" id="PF00076">
    <property type="entry name" value="RRM_1"/>
    <property type="match status" value="2"/>
</dbReference>
<name>A0A1E4SI75_9ASCO</name>
<dbReference type="Proteomes" id="UP000094285">
    <property type="component" value="Unassembled WGS sequence"/>
</dbReference>
<dbReference type="EMBL" id="KV453912">
    <property type="protein sequence ID" value="ODV79219.1"/>
    <property type="molecule type" value="Genomic_DNA"/>
</dbReference>
<dbReference type="InterPro" id="IPR012677">
    <property type="entry name" value="Nucleotide-bd_a/b_plait_sf"/>
</dbReference>
<gene>
    <name evidence="4" type="ORF">CANTADRAFT_250583</name>
</gene>
<dbReference type="GO" id="GO:0005737">
    <property type="term" value="C:cytoplasm"/>
    <property type="evidence" value="ECO:0007669"/>
    <property type="project" value="TreeGrafter"/>
</dbReference>
<keyword evidence="1 2" id="KW-0694">RNA-binding</keyword>
<dbReference type="Gene3D" id="3.30.70.330">
    <property type="match status" value="2"/>
</dbReference>
<organism evidence="4 5">
    <name type="scientific">Suhomyces tanzawaensis NRRL Y-17324</name>
    <dbReference type="NCBI Taxonomy" id="984487"/>
    <lineage>
        <taxon>Eukaryota</taxon>
        <taxon>Fungi</taxon>
        <taxon>Dikarya</taxon>
        <taxon>Ascomycota</taxon>
        <taxon>Saccharomycotina</taxon>
        <taxon>Pichiomycetes</taxon>
        <taxon>Debaryomycetaceae</taxon>
        <taxon>Suhomyces</taxon>
    </lineage>
</organism>
<evidence type="ECO:0000259" key="3">
    <source>
        <dbReference type="PROSITE" id="PS50102"/>
    </source>
</evidence>
<evidence type="ECO:0000256" key="2">
    <source>
        <dbReference type="PROSITE-ProRule" id="PRU00176"/>
    </source>
</evidence>
<feature type="domain" description="RRM" evidence="3">
    <location>
        <begin position="7"/>
        <end position="86"/>
    </location>
</feature>
<reference evidence="5" key="1">
    <citation type="submission" date="2016-05" db="EMBL/GenBank/DDBJ databases">
        <title>Comparative genomics of biotechnologically important yeasts.</title>
        <authorList>
            <consortium name="DOE Joint Genome Institute"/>
            <person name="Riley R."/>
            <person name="Haridas S."/>
            <person name="Wolfe K.H."/>
            <person name="Lopes M.R."/>
            <person name="Hittinger C.T."/>
            <person name="Goker M."/>
            <person name="Salamov A."/>
            <person name="Wisecaver J."/>
            <person name="Long T.M."/>
            <person name="Aerts A.L."/>
            <person name="Barry K."/>
            <person name="Choi C."/>
            <person name="Clum A."/>
            <person name="Coughlan A.Y."/>
            <person name="Deshpande S."/>
            <person name="Douglass A.P."/>
            <person name="Hanson S.J."/>
            <person name="Klenk H.-P."/>
            <person name="Labutti K."/>
            <person name="Lapidus A."/>
            <person name="Lindquist E."/>
            <person name="Lipzen A."/>
            <person name="Meier-Kolthoff J.P."/>
            <person name="Ohm R.A."/>
            <person name="Otillar R.P."/>
            <person name="Pangilinan J."/>
            <person name="Peng Y."/>
            <person name="Rokas A."/>
            <person name="Rosa C.A."/>
            <person name="Scheuner C."/>
            <person name="Sibirny A.A."/>
            <person name="Slot J.C."/>
            <person name="Stielow J.B."/>
            <person name="Sun H."/>
            <person name="Kurtzman C.P."/>
            <person name="Blackwell M."/>
            <person name="Grigoriev I.V."/>
            <person name="Jeffries T.W."/>
        </authorList>
    </citation>
    <scope>NUCLEOTIDE SEQUENCE [LARGE SCALE GENOMIC DNA]</scope>
    <source>
        <strain evidence="5">NRRL Y-17324</strain>
    </source>
</reference>
<evidence type="ECO:0000256" key="1">
    <source>
        <dbReference type="ARBA" id="ARBA00022884"/>
    </source>
</evidence>
<dbReference type="AlphaFoldDB" id="A0A1E4SI75"/>
<dbReference type="GO" id="GO:0005634">
    <property type="term" value="C:nucleus"/>
    <property type="evidence" value="ECO:0007669"/>
    <property type="project" value="TreeGrafter"/>
</dbReference>
<dbReference type="PANTHER" id="PTHR23003">
    <property type="entry name" value="RNA RECOGNITION MOTIF RRM DOMAIN CONTAINING PROTEIN"/>
    <property type="match status" value="1"/>
</dbReference>
<sequence>MADLVRETLYVNNLNDRVSTTKLKDALSQLFEKYGKIVQITAHSNLKMKGQAFITFENNEASSLAQKELDSHELFSKKMRVRFARSNSDNYHITVTGNTAPVEDRKKTKEEVLKKRKLETKPKRSAASTATKKRKVQDFNLLPPHKILLLQNIGSQVEPSQLNEFFEKHSGFINVRSVKVRNLAFIEYDSEPLATSALDSIDQEELKGLFGEAVLLTYAKK</sequence>
<proteinExistence type="predicted"/>
<evidence type="ECO:0000313" key="4">
    <source>
        <dbReference type="EMBL" id="ODV79219.1"/>
    </source>
</evidence>
<dbReference type="InterPro" id="IPR050374">
    <property type="entry name" value="RRT5_SRSF_SR"/>
</dbReference>
<dbReference type="InterPro" id="IPR035979">
    <property type="entry name" value="RBD_domain_sf"/>
</dbReference>
<keyword evidence="5" id="KW-1185">Reference proteome</keyword>
<dbReference type="PROSITE" id="PS50102">
    <property type="entry name" value="RRM"/>
    <property type="match status" value="2"/>
</dbReference>